<name>A0A1Y1USB7_9TREE</name>
<feature type="compositionally biased region" description="Polar residues" evidence="1">
    <location>
        <begin position="174"/>
        <end position="185"/>
    </location>
</feature>
<dbReference type="GeneID" id="33554168"/>
<feature type="region of interest" description="Disordered" evidence="1">
    <location>
        <begin position="144"/>
        <end position="279"/>
    </location>
</feature>
<feature type="compositionally biased region" description="Polar residues" evidence="1">
    <location>
        <begin position="220"/>
        <end position="239"/>
    </location>
</feature>
<feature type="compositionally biased region" description="Low complexity" evidence="1">
    <location>
        <begin position="1"/>
        <end position="15"/>
    </location>
</feature>
<comment type="caution">
    <text evidence="2">The sequence shown here is derived from an EMBL/GenBank/DDBJ whole genome shotgun (WGS) entry which is preliminary data.</text>
</comment>
<accession>A0A1Y1USB7</accession>
<evidence type="ECO:0000313" key="3">
    <source>
        <dbReference type="Proteomes" id="UP000193218"/>
    </source>
</evidence>
<feature type="region of interest" description="Disordered" evidence="1">
    <location>
        <begin position="1"/>
        <end position="53"/>
    </location>
</feature>
<keyword evidence="3" id="KW-1185">Reference proteome</keyword>
<evidence type="ECO:0000256" key="1">
    <source>
        <dbReference type="SAM" id="MobiDB-lite"/>
    </source>
</evidence>
<organism evidence="2 3">
    <name type="scientific">Kockovaella imperatae</name>
    <dbReference type="NCBI Taxonomy" id="4999"/>
    <lineage>
        <taxon>Eukaryota</taxon>
        <taxon>Fungi</taxon>
        <taxon>Dikarya</taxon>
        <taxon>Basidiomycota</taxon>
        <taxon>Agaricomycotina</taxon>
        <taxon>Tremellomycetes</taxon>
        <taxon>Tremellales</taxon>
        <taxon>Cuniculitremaceae</taxon>
        <taxon>Kockovaella</taxon>
    </lineage>
</organism>
<feature type="region of interest" description="Disordered" evidence="1">
    <location>
        <begin position="66"/>
        <end position="90"/>
    </location>
</feature>
<evidence type="ECO:0000313" key="2">
    <source>
        <dbReference type="EMBL" id="ORX40911.1"/>
    </source>
</evidence>
<sequence>MVQLSFSHSANSLSSMNLPIPRSRAPSRAGSDGGSIAPSARNGGPPPKAQERLVEIVMPEPLAAKPQEELVSFAPPTSPKPKLVRKNSRSSIISTSSFGIGRRRANSVNAKDAAALSPSSATLAAPMPGKRELPPVSFPAAKRYTFTRHGDAPSSTRTRTMSGGTSSRPGSIFSVASSPSGTYQPRMSIGPASRPSFAVDRNAPPVPTARSPGGLMAPTPGQNSHRSSFASSDGRSNRVSEFGGYSPVNPKSASPFPNRGEFLSSTPPPRLEQAFERPPPYTIGRAPILRVFVPLSERVRRWPSAEGAAASVKELDKCGATRRLKLGDLVVNTAIKYPKHTEHVLLFVPYIKHLLVPLEYKYSETGHLPSYLDAFSIPPSYYYPFLPTPQIIFLNLAPYCIMAMGAIRLAFDRRDVTTTSGARISAKRYLHVTGFEVCPGDNAAPEWQGMVSLESEGTAEGKMELEQRLGGGDPNRATMGPWEVVREKSMMGTIWLRLIKLQE</sequence>
<gene>
    <name evidence="2" type="ORF">BD324DRAFT_27762</name>
</gene>
<reference evidence="2 3" key="1">
    <citation type="submission" date="2017-03" db="EMBL/GenBank/DDBJ databases">
        <title>Widespread Adenine N6-methylation of Active Genes in Fungi.</title>
        <authorList>
            <consortium name="DOE Joint Genome Institute"/>
            <person name="Mondo S.J."/>
            <person name="Dannebaum R.O."/>
            <person name="Kuo R.C."/>
            <person name="Louie K.B."/>
            <person name="Bewick A.J."/>
            <person name="Labutti K."/>
            <person name="Haridas S."/>
            <person name="Kuo A."/>
            <person name="Salamov A."/>
            <person name="Ahrendt S.R."/>
            <person name="Lau R."/>
            <person name="Bowen B.P."/>
            <person name="Lipzen A."/>
            <person name="Sullivan W."/>
            <person name="Andreopoulos W.B."/>
            <person name="Clum A."/>
            <person name="Lindquist E."/>
            <person name="Daum C."/>
            <person name="Northen T.R."/>
            <person name="Ramamoorthy G."/>
            <person name="Schmitz R.J."/>
            <person name="Gryganskyi A."/>
            <person name="Culley D."/>
            <person name="Magnuson J."/>
            <person name="James T.Y."/>
            <person name="O'Malley M.A."/>
            <person name="Stajich J.E."/>
            <person name="Spatafora J.W."/>
            <person name="Visel A."/>
            <person name="Grigoriev I.V."/>
        </authorList>
    </citation>
    <scope>NUCLEOTIDE SEQUENCE [LARGE SCALE GENOMIC DNA]</scope>
    <source>
        <strain evidence="2 3">NRRL Y-17943</strain>
    </source>
</reference>
<proteinExistence type="predicted"/>
<protein>
    <submittedName>
        <fullName evidence="2">Uncharacterized protein</fullName>
    </submittedName>
</protein>
<feature type="compositionally biased region" description="Low complexity" evidence="1">
    <location>
        <begin position="153"/>
        <end position="171"/>
    </location>
</feature>
<dbReference type="AlphaFoldDB" id="A0A1Y1USB7"/>
<dbReference type="Proteomes" id="UP000193218">
    <property type="component" value="Unassembled WGS sequence"/>
</dbReference>
<dbReference type="RefSeq" id="XP_021874590.1">
    <property type="nucleotide sequence ID" value="XM_022012360.1"/>
</dbReference>
<dbReference type="STRING" id="4999.A0A1Y1USB7"/>
<dbReference type="OrthoDB" id="3365519at2759"/>
<dbReference type="EMBL" id="NBSH01000001">
    <property type="protein sequence ID" value="ORX40911.1"/>
    <property type="molecule type" value="Genomic_DNA"/>
</dbReference>
<dbReference type="InParanoid" id="A0A1Y1USB7"/>